<keyword evidence="2" id="KW-1133">Transmembrane helix</keyword>
<keyword evidence="1" id="KW-0479">Metal-binding</keyword>
<dbReference type="OrthoDB" id="6132182at2759"/>
<dbReference type="InterPro" id="IPR008922">
    <property type="entry name" value="Di-copper_centre_dom_sf"/>
</dbReference>
<evidence type="ECO:0000313" key="5">
    <source>
        <dbReference type="Proteomes" id="UP000050761"/>
    </source>
</evidence>
<dbReference type="GO" id="GO:0016491">
    <property type="term" value="F:oxidoreductase activity"/>
    <property type="evidence" value="ECO:0007669"/>
    <property type="project" value="InterPro"/>
</dbReference>
<dbReference type="GO" id="GO:0046872">
    <property type="term" value="F:metal ion binding"/>
    <property type="evidence" value="ECO:0007669"/>
    <property type="project" value="UniProtKB-KW"/>
</dbReference>
<reference evidence="4 5" key="1">
    <citation type="submission" date="2018-11" db="EMBL/GenBank/DDBJ databases">
        <authorList>
            <consortium name="Pathogen Informatics"/>
        </authorList>
    </citation>
    <scope>NUCLEOTIDE SEQUENCE [LARGE SCALE GENOMIC DNA]</scope>
</reference>
<evidence type="ECO:0000256" key="2">
    <source>
        <dbReference type="SAM" id="Phobius"/>
    </source>
</evidence>
<evidence type="ECO:0000256" key="1">
    <source>
        <dbReference type="ARBA" id="ARBA00022723"/>
    </source>
</evidence>
<proteinExistence type="predicted"/>
<dbReference type="PRINTS" id="PR00092">
    <property type="entry name" value="TYROSINASE"/>
</dbReference>
<keyword evidence="2" id="KW-0812">Transmembrane</keyword>
<dbReference type="PROSITE" id="PS00498">
    <property type="entry name" value="TYROSINASE_2"/>
    <property type="match status" value="1"/>
</dbReference>
<evidence type="ECO:0000313" key="6">
    <source>
        <dbReference type="WBParaSite" id="HPBE_0002218501-mRNA-1"/>
    </source>
</evidence>
<dbReference type="InterPro" id="IPR002227">
    <property type="entry name" value="Tyrosinase_Cu-bd"/>
</dbReference>
<dbReference type="AlphaFoldDB" id="A0A183GHW6"/>
<sequence length="222" mass="25789">MPYWDSVLDQRIPVPKQSVLWSDELMGGAKPGDLTEGAFKGWLLENVSYVLKLHGCEKGTDNVLELEWIKLNLGLMQGCPVPKSWKAFEFTHGNPHIFVGEDMVLTSTSANDPMFFIYHSFVDLVWEQWRQREQTMEQRSTEYPPDNELCSARSHFSTSPMNPFGDLLNINGLSNDYTGEKRRKLVKAALYWPYMSTFTYLFIYLFYTLQRVRYGVPKCMEI</sequence>
<keyword evidence="2" id="KW-0472">Membrane</keyword>
<dbReference type="SUPFAM" id="SSF48056">
    <property type="entry name" value="Di-copper centre-containing domain"/>
    <property type="match status" value="1"/>
</dbReference>
<evidence type="ECO:0000259" key="3">
    <source>
        <dbReference type="PROSITE" id="PS00498"/>
    </source>
</evidence>
<name>A0A183GHW6_HELPZ</name>
<accession>A0A3P8BXN5</accession>
<keyword evidence="5" id="KW-1185">Reference proteome</keyword>
<evidence type="ECO:0000313" key="4">
    <source>
        <dbReference type="EMBL" id="VDP30922.1"/>
    </source>
</evidence>
<dbReference type="Pfam" id="PF00264">
    <property type="entry name" value="Tyrosinase"/>
    <property type="match status" value="1"/>
</dbReference>
<dbReference type="PANTHER" id="PTHR11474:SF21">
    <property type="entry name" value="SHKT DOMAIN-CONTAINING PROTEIN"/>
    <property type="match status" value="1"/>
</dbReference>
<dbReference type="Proteomes" id="UP000050761">
    <property type="component" value="Unassembled WGS sequence"/>
</dbReference>
<protein>
    <submittedName>
        <fullName evidence="6">Tyrosinase_Cu-bd domain-containing protein</fullName>
    </submittedName>
</protein>
<feature type="domain" description="Tyrosinase copper-binding" evidence="3">
    <location>
        <begin position="112"/>
        <end position="123"/>
    </location>
</feature>
<reference evidence="6" key="2">
    <citation type="submission" date="2019-09" db="UniProtKB">
        <authorList>
            <consortium name="WormBaseParasite"/>
        </authorList>
    </citation>
    <scope>IDENTIFICATION</scope>
</reference>
<gene>
    <name evidence="4" type="ORF">HPBE_LOCUS22184</name>
</gene>
<organism evidence="5 6">
    <name type="scientific">Heligmosomoides polygyrus</name>
    <name type="common">Parasitic roundworm</name>
    <dbReference type="NCBI Taxonomy" id="6339"/>
    <lineage>
        <taxon>Eukaryota</taxon>
        <taxon>Metazoa</taxon>
        <taxon>Ecdysozoa</taxon>
        <taxon>Nematoda</taxon>
        <taxon>Chromadorea</taxon>
        <taxon>Rhabditida</taxon>
        <taxon>Rhabditina</taxon>
        <taxon>Rhabditomorpha</taxon>
        <taxon>Strongyloidea</taxon>
        <taxon>Heligmosomidae</taxon>
        <taxon>Heligmosomoides</taxon>
    </lineage>
</organism>
<dbReference type="WBParaSite" id="HPBE_0002218501-mRNA-1">
    <property type="protein sequence ID" value="HPBE_0002218501-mRNA-1"/>
    <property type="gene ID" value="HPBE_0002218501"/>
</dbReference>
<dbReference type="InterPro" id="IPR050316">
    <property type="entry name" value="Tyrosinase/Hemocyanin"/>
</dbReference>
<feature type="transmembrane region" description="Helical" evidence="2">
    <location>
        <begin position="189"/>
        <end position="207"/>
    </location>
</feature>
<accession>A0A183GHW6</accession>
<dbReference type="EMBL" id="UZAH01033730">
    <property type="protein sequence ID" value="VDP30922.1"/>
    <property type="molecule type" value="Genomic_DNA"/>
</dbReference>
<dbReference type="Gene3D" id="1.10.1280.10">
    <property type="entry name" value="Di-copper center containing domain from catechol oxidase"/>
    <property type="match status" value="1"/>
</dbReference>
<dbReference type="PANTHER" id="PTHR11474">
    <property type="entry name" value="TYROSINASE FAMILY MEMBER"/>
    <property type="match status" value="1"/>
</dbReference>